<dbReference type="AlphaFoldDB" id="A0A430AL12"/>
<dbReference type="RefSeq" id="WP_126823700.1">
    <property type="nucleotide sequence ID" value="NZ_JBHLWU010000001.1"/>
</dbReference>
<dbReference type="EMBL" id="NGJZ01000001">
    <property type="protein sequence ID" value="RSU08775.1"/>
    <property type="molecule type" value="Genomic_DNA"/>
</dbReference>
<dbReference type="GO" id="GO:0003677">
    <property type="term" value="F:DNA binding"/>
    <property type="evidence" value="ECO:0007669"/>
    <property type="project" value="UniProtKB-KW"/>
</dbReference>
<comment type="caution">
    <text evidence="1">The sequence shown here is derived from an EMBL/GenBank/DDBJ whole genome shotgun (WGS) entry which is preliminary data.</text>
</comment>
<gene>
    <name evidence="1" type="ORF">CBF30_00585</name>
</gene>
<accession>A0A430AL12</accession>
<dbReference type="Proteomes" id="UP000288669">
    <property type="component" value="Unassembled WGS sequence"/>
</dbReference>
<evidence type="ECO:0000313" key="1">
    <source>
        <dbReference type="EMBL" id="RSU08775.1"/>
    </source>
</evidence>
<organism evidence="1 2">
    <name type="scientific">Vagococcus entomophilus</name>
    <dbReference type="NCBI Taxonomy" id="1160095"/>
    <lineage>
        <taxon>Bacteria</taxon>
        <taxon>Bacillati</taxon>
        <taxon>Bacillota</taxon>
        <taxon>Bacilli</taxon>
        <taxon>Lactobacillales</taxon>
        <taxon>Enterococcaceae</taxon>
        <taxon>Vagococcus</taxon>
    </lineage>
</organism>
<evidence type="ECO:0000313" key="2">
    <source>
        <dbReference type="Proteomes" id="UP000288669"/>
    </source>
</evidence>
<name>A0A430AL12_9ENTE</name>
<dbReference type="OrthoDB" id="2389779at2"/>
<keyword evidence="2" id="KW-1185">Reference proteome</keyword>
<dbReference type="InterPro" id="IPR010434">
    <property type="entry name" value="DUF1033"/>
</dbReference>
<sequence length="132" mass="15844">MYQVIVMYGDDEPWWFLDGWKEDIKETQAFSTFEAAFEVYQQKKSQFCKEFQTNREKETFLMAFWNEGETRFCEECDDDLQQYKGLMLLKEGSPLSIDGKEEYETTYNSRKTQCCKRSSQGTWSNQKNEKLH</sequence>
<proteinExistence type="predicted"/>
<keyword evidence="1" id="KW-0238">DNA-binding</keyword>
<reference evidence="1 2" key="1">
    <citation type="submission" date="2017-05" db="EMBL/GenBank/DDBJ databases">
        <title>Vagococcus spp. assemblies.</title>
        <authorList>
            <person name="Gulvik C.A."/>
        </authorList>
    </citation>
    <scope>NUCLEOTIDE SEQUENCE [LARGE SCALE GENOMIC DNA]</scope>
    <source>
        <strain evidence="1 2">DSM 24756</strain>
    </source>
</reference>
<protein>
    <submittedName>
        <fullName evidence="1">DNA-binding protein</fullName>
    </submittedName>
</protein>
<dbReference type="Pfam" id="PF06279">
    <property type="entry name" value="DUF1033"/>
    <property type="match status" value="1"/>
</dbReference>